<dbReference type="FunFam" id="2.130.10.10:FF:000306">
    <property type="entry name" value="3-carboxymuconate cyclase"/>
    <property type="match status" value="1"/>
</dbReference>
<dbReference type="STRING" id="1471761.B0W44_03720"/>
<comment type="similarity">
    <text evidence="1">Belongs to the cycloisomerase 2 family.</text>
</comment>
<dbReference type="InterPro" id="IPR050282">
    <property type="entry name" value="Cycloisomerase_2"/>
</dbReference>
<evidence type="ECO:0000313" key="2">
    <source>
        <dbReference type="EMBL" id="AQS55009.1"/>
    </source>
</evidence>
<dbReference type="InterPro" id="IPR015943">
    <property type="entry name" value="WD40/YVTN_repeat-like_dom_sf"/>
</dbReference>
<organism evidence="2 3">
    <name type="scientific">Novibacillus thermophilus</name>
    <dbReference type="NCBI Taxonomy" id="1471761"/>
    <lineage>
        <taxon>Bacteria</taxon>
        <taxon>Bacillati</taxon>
        <taxon>Bacillota</taxon>
        <taxon>Bacilli</taxon>
        <taxon>Bacillales</taxon>
        <taxon>Thermoactinomycetaceae</taxon>
        <taxon>Novibacillus</taxon>
    </lineage>
</organism>
<evidence type="ECO:0008006" key="4">
    <source>
        <dbReference type="Google" id="ProtNLM"/>
    </source>
</evidence>
<dbReference type="GO" id="GO:0017057">
    <property type="term" value="F:6-phosphogluconolactonase activity"/>
    <property type="evidence" value="ECO:0007669"/>
    <property type="project" value="TreeGrafter"/>
</dbReference>
<evidence type="ECO:0000313" key="3">
    <source>
        <dbReference type="Proteomes" id="UP000188603"/>
    </source>
</evidence>
<proteinExistence type="inferred from homology"/>
<dbReference type="PANTHER" id="PTHR30344:SF1">
    <property type="entry name" value="6-PHOSPHOGLUCONOLACTONASE"/>
    <property type="match status" value="1"/>
</dbReference>
<dbReference type="KEGG" id="ntr:B0W44_03720"/>
<dbReference type="RefSeq" id="WP_169835406.1">
    <property type="nucleotide sequence ID" value="NZ_CP019699.1"/>
</dbReference>
<dbReference type="Gene3D" id="2.130.10.10">
    <property type="entry name" value="YVTN repeat-like/Quinoprotein amine dehydrogenase"/>
    <property type="match status" value="1"/>
</dbReference>
<dbReference type="PANTHER" id="PTHR30344">
    <property type="entry name" value="6-PHOSPHOGLUCONOLACTONASE-RELATED"/>
    <property type="match status" value="1"/>
</dbReference>
<protein>
    <recommendedName>
        <fullName evidence="4">6-phosphogluconolactonase</fullName>
    </recommendedName>
</protein>
<dbReference type="Pfam" id="PF10282">
    <property type="entry name" value="Lactonase"/>
    <property type="match status" value="1"/>
</dbReference>
<accession>A0A1U9K4N2</accession>
<reference evidence="2 3" key="1">
    <citation type="journal article" date="2015" name="Int. J. Syst. Evol. Microbiol.">
        <title>Novibacillus thermophilus gen. nov., sp. nov., a Gram-staining-negative and moderately thermophilic member of the family Thermoactinomycetaceae.</title>
        <authorList>
            <person name="Yang G."/>
            <person name="Chen J."/>
            <person name="Zhou S."/>
        </authorList>
    </citation>
    <scope>NUCLEOTIDE SEQUENCE [LARGE SCALE GENOMIC DNA]</scope>
    <source>
        <strain evidence="2 3">SG-1</strain>
    </source>
</reference>
<dbReference type="InterPro" id="IPR011048">
    <property type="entry name" value="Haem_d1_sf"/>
</dbReference>
<dbReference type="Proteomes" id="UP000188603">
    <property type="component" value="Chromosome"/>
</dbReference>
<dbReference type="EMBL" id="CP019699">
    <property type="protein sequence ID" value="AQS55009.1"/>
    <property type="molecule type" value="Genomic_DNA"/>
</dbReference>
<dbReference type="InterPro" id="IPR019405">
    <property type="entry name" value="Lactonase_7-beta_prop"/>
</dbReference>
<sequence length="355" mass="39501">MIEKKRYHVYIGTYTDQSLPGIWQCSYDSRLGTLKSVDRVSGILNPSYLTVDEKHNRLYAVSESAEGRVVAFDIEGGTGKLSYRNTQSTLGGAPCHLTVDHEGKYLFVVNYMGGNVCLFPILSEGNIGNMSDNVRHYSNVEQQGRQEAHPHSAIVDPTNQFVVVSDLGLDKIIIYKLNREEHKLTFNDEVMERSGSGPRHFVFHPFRKYAYVMNELTSTITAFTYNAEQGSLGKIQTVSALPDSFTGESYGADIHVAPNGKFLYASNRGHDSIAVFKIDEESGVLTNVEYTPTNGRTPRNFAIAPDGNFLLVANQDSDSIVSFKIDQHTGRLKQTDNVIQITKPVCIKFGSVIRE</sequence>
<evidence type="ECO:0000256" key="1">
    <source>
        <dbReference type="ARBA" id="ARBA00005564"/>
    </source>
</evidence>
<dbReference type="GO" id="GO:0005829">
    <property type="term" value="C:cytosol"/>
    <property type="evidence" value="ECO:0007669"/>
    <property type="project" value="TreeGrafter"/>
</dbReference>
<dbReference type="AlphaFoldDB" id="A0A1U9K4N2"/>
<keyword evidence="3" id="KW-1185">Reference proteome</keyword>
<gene>
    <name evidence="2" type="ORF">B0W44_03720</name>
</gene>
<dbReference type="SUPFAM" id="SSF51004">
    <property type="entry name" value="C-terminal (heme d1) domain of cytochrome cd1-nitrite reductase"/>
    <property type="match status" value="1"/>
</dbReference>
<name>A0A1U9K4N2_9BACL</name>